<evidence type="ECO:0000313" key="2">
    <source>
        <dbReference type="Proteomes" id="UP000198660"/>
    </source>
</evidence>
<gene>
    <name evidence="1" type="ORF">SAMN05444972_101183</name>
</gene>
<dbReference type="OrthoDB" id="2628509at2"/>
<dbReference type="AlphaFoldDB" id="A0A1I6NVY3"/>
<proteinExistence type="predicted"/>
<organism evidence="1 2">
    <name type="scientific">Marininema halotolerans</name>
    <dbReference type="NCBI Taxonomy" id="1155944"/>
    <lineage>
        <taxon>Bacteria</taxon>
        <taxon>Bacillati</taxon>
        <taxon>Bacillota</taxon>
        <taxon>Bacilli</taxon>
        <taxon>Bacillales</taxon>
        <taxon>Thermoactinomycetaceae</taxon>
        <taxon>Marininema</taxon>
    </lineage>
</organism>
<dbReference type="Proteomes" id="UP000198660">
    <property type="component" value="Unassembled WGS sequence"/>
</dbReference>
<dbReference type="EMBL" id="FPAA01000001">
    <property type="protein sequence ID" value="SFS32103.1"/>
    <property type="molecule type" value="Genomic_DNA"/>
</dbReference>
<keyword evidence="2" id="KW-1185">Reference proteome</keyword>
<evidence type="ECO:0000313" key="1">
    <source>
        <dbReference type="EMBL" id="SFS32103.1"/>
    </source>
</evidence>
<reference evidence="2" key="1">
    <citation type="submission" date="2016-10" db="EMBL/GenBank/DDBJ databases">
        <authorList>
            <person name="Varghese N."/>
            <person name="Submissions S."/>
        </authorList>
    </citation>
    <scope>NUCLEOTIDE SEQUENCE [LARGE SCALE GENOMIC DNA]</scope>
    <source>
        <strain evidence="2">DSM 45789</strain>
    </source>
</reference>
<sequence>MIERQVYLELNIGDDHLANGLSKAVQEIRDSYQAESVVVQQVIPHDEKHYTVIVMAYGVKEQARE</sequence>
<protein>
    <submittedName>
        <fullName evidence="1">Uncharacterized protein</fullName>
    </submittedName>
</protein>
<name>A0A1I6NVY3_9BACL</name>
<dbReference type="RefSeq" id="WP_091832441.1">
    <property type="nucleotide sequence ID" value="NZ_FPAA01000001.1"/>
</dbReference>
<accession>A0A1I6NVY3</accession>